<sequence>MQGDAPPGKLTTKSRVMAEFKDKINVLVIDDDPVYRNLLRSILKEKLDVFAVESPSLGFKILKNESIDILICDFRMPEMNGLEVLEKVKTEFPDIEVIMISSAADMDIVIEALRKGAADFFRKPFKNAEIWLSIERTKKFSELHSNLSRFKKKNT</sequence>
<keyword evidence="1" id="KW-0597">Phosphoprotein</keyword>
<dbReference type="EMBL" id="BARS01001640">
    <property type="protein sequence ID" value="GAF74455.1"/>
    <property type="molecule type" value="Genomic_DNA"/>
</dbReference>
<dbReference type="PANTHER" id="PTHR44591:SF3">
    <property type="entry name" value="RESPONSE REGULATORY DOMAIN-CONTAINING PROTEIN"/>
    <property type="match status" value="1"/>
</dbReference>
<proteinExistence type="predicted"/>
<protein>
    <recommendedName>
        <fullName evidence="2">Response regulatory domain-containing protein</fullName>
    </recommendedName>
</protein>
<dbReference type="PROSITE" id="PS50110">
    <property type="entry name" value="RESPONSE_REGULATORY"/>
    <property type="match status" value="1"/>
</dbReference>
<gene>
    <name evidence="3" type="ORF">S01H1_03100</name>
</gene>
<accession>X0TEJ4</accession>
<dbReference type="InterPro" id="IPR011006">
    <property type="entry name" value="CheY-like_superfamily"/>
</dbReference>
<dbReference type="AlphaFoldDB" id="X0TEJ4"/>
<dbReference type="InterPro" id="IPR050595">
    <property type="entry name" value="Bact_response_regulator"/>
</dbReference>
<dbReference type="GO" id="GO:0000160">
    <property type="term" value="P:phosphorelay signal transduction system"/>
    <property type="evidence" value="ECO:0007669"/>
    <property type="project" value="InterPro"/>
</dbReference>
<evidence type="ECO:0000313" key="3">
    <source>
        <dbReference type="EMBL" id="GAF74455.1"/>
    </source>
</evidence>
<feature type="non-terminal residue" evidence="3">
    <location>
        <position position="155"/>
    </location>
</feature>
<name>X0TEJ4_9ZZZZ</name>
<reference evidence="3" key="1">
    <citation type="journal article" date="2014" name="Front. Microbiol.">
        <title>High frequency of phylogenetically diverse reductive dehalogenase-homologous genes in deep subseafloor sedimentary metagenomes.</title>
        <authorList>
            <person name="Kawai M."/>
            <person name="Futagami T."/>
            <person name="Toyoda A."/>
            <person name="Takaki Y."/>
            <person name="Nishi S."/>
            <person name="Hori S."/>
            <person name="Arai W."/>
            <person name="Tsubouchi T."/>
            <person name="Morono Y."/>
            <person name="Uchiyama I."/>
            <person name="Ito T."/>
            <person name="Fujiyama A."/>
            <person name="Inagaki F."/>
            <person name="Takami H."/>
        </authorList>
    </citation>
    <scope>NUCLEOTIDE SEQUENCE</scope>
    <source>
        <strain evidence="3">Expedition CK06-06</strain>
    </source>
</reference>
<organism evidence="3">
    <name type="scientific">marine sediment metagenome</name>
    <dbReference type="NCBI Taxonomy" id="412755"/>
    <lineage>
        <taxon>unclassified sequences</taxon>
        <taxon>metagenomes</taxon>
        <taxon>ecological metagenomes</taxon>
    </lineage>
</organism>
<comment type="caution">
    <text evidence="3">The sequence shown here is derived from an EMBL/GenBank/DDBJ whole genome shotgun (WGS) entry which is preliminary data.</text>
</comment>
<dbReference type="SUPFAM" id="SSF52172">
    <property type="entry name" value="CheY-like"/>
    <property type="match status" value="1"/>
</dbReference>
<dbReference type="Gene3D" id="3.40.50.2300">
    <property type="match status" value="1"/>
</dbReference>
<dbReference type="InterPro" id="IPR001789">
    <property type="entry name" value="Sig_transdc_resp-reg_receiver"/>
</dbReference>
<dbReference type="PANTHER" id="PTHR44591">
    <property type="entry name" value="STRESS RESPONSE REGULATOR PROTEIN 1"/>
    <property type="match status" value="1"/>
</dbReference>
<dbReference type="Pfam" id="PF00072">
    <property type="entry name" value="Response_reg"/>
    <property type="match status" value="1"/>
</dbReference>
<evidence type="ECO:0000259" key="2">
    <source>
        <dbReference type="PROSITE" id="PS50110"/>
    </source>
</evidence>
<dbReference type="SMART" id="SM00448">
    <property type="entry name" value="REC"/>
    <property type="match status" value="1"/>
</dbReference>
<evidence type="ECO:0000256" key="1">
    <source>
        <dbReference type="ARBA" id="ARBA00022553"/>
    </source>
</evidence>
<feature type="domain" description="Response regulatory" evidence="2">
    <location>
        <begin position="25"/>
        <end position="138"/>
    </location>
</feature>